<feature type="region of interest" description="Disordered" evidence="1">
    <location>
        <begin position="128"/>
        <end position="171"/>
    </location>
</feature>
<dbReference type="AlphaFoldDB" id="A0A7S2NXL1"/>
<feature type="transmembrane region" description="Helical" evidence="2">
    <location>
        <begin position="222"/>
        <end position="243"/>
    </location>
</feature>
<name>A0A7S2NXL1_9STRA</name>
<protein>
    <submittedName>
        <fullName evidence="3">Uncharacterized protein</fullName>
    </submittedName>
</protein>
<evidence type="ECO:0000313" key="3">
    <source>
        <dbReference type="EMBL" id="CAD9566382.1"/>
    </source>
</evidence>
<evidence type="ECO:0000256" key="2">
    <source>
        <dbReference type="SAM" id="Phobius"/>
    </source>
</evidence>
<evidence type="ECO:0000256" key="1">
    <source>
        <dbReference type="SAM" id="MobiDB-lite"/>
    </source>
</evidence>
<feature type="region of interest" description="Disordered" evidence="1">
    <location>
        <begin position="194"/>
        <end position="213"/>
    </location>
</feature>
<proteinExistence type="predicted"/>
<feature type="transmembrane region" description="Helical" evidence="2">
    <location>
        <begin position="361"/>
        <end position="381"/>
    </location>
</feature>
<sequence length="670" mass="73741">MSDGSTAQPYNYNDNVSEEYGYDPLWPVEFVQSFYRGGKTTEFANLFSPSSTTRWNYIVGITTMAQIGILFLFLWSSVLLLYKYLHKSCNNEDNDNDLPWLAGHPLPPCVHPREARVRIFVPERRYTATSNSNVQRRHQHQNNNTTPSKVKPSFEGNDDASSSNSSASPSPASVMNSIISSGILSSSGDSASNIEVELKEPSSSSSSSSSHYMTQRITTARIVRSMLLLCCMGIGASSVVLMIKGLHDVQRGLTDFDSYVEPFATRSLYDANLVTGYPPHDNPDPTIGATESLLNHLQVLEGFESPYCPTVTNSLNNATLPVVTSTIQQVHDFLVYVQGEAGHYYYNSSSVLYKWTNAKTIVPLVVGIVVGINMTSVGIMLHTATAWKGRILCTSGRTTQDGTGTSGDLLYCRGNGKRVGLLLSLFALFLLVCLGFGVMSLVAATSLSDFCIAPRESIHQLLDIDAMEWIITSSNNSLNSSMMMDDEYTYELTHDAVDYYSHSCAITVMNPNANNNNNAYYTSFYRPLSQVSTELDQTTDSIIQYCAGDNYSNTVFQLREDVNVVEHNLACGYIHPIYQDLVHDALCDHLMSGLTWSFLSLTVLVLCGGCVLTLRAGVSIRDDVGIMMITEESITRSSNTRSSCSSDNINVCSEDLSRHDGELVGTNIYV</sequence>
<dbReference type="EMBL" id="HBGY01008622">
    <property type="protein sequence ID" value="CAD9566382.1"/>
    <property type="molecule type" value="Transcribed_RNA"/>
</dbReference>
<accession>A0A7S2NXL1</accession>
<feature type="transmembrane region" description="Helical" evidence="2">
    <location>
        <begin position="419"/>
        <end position="444"/>
    </location>
</feature>
<feature type="transmembrane region" description="Helical" evidence="2">
    <location>
        <begin position="57"/>
        <end position="82"/>
    </location>
</feature>
<reference evidence="3" key="1">
    <citation type="submission" date="2021-01" db="EMBL/GenBank/DDBJ databases">
        <authorList>
            <person name="Corre E."/>
            <person name="Pelletier E."/>
            <person name="Niang G."/>
            <person name="Scheremetjew M."/>
            <person name="Finn R."/>
            <person name="Kale V."/>
            <person name="Holt S."/>
            <person name="Cochrane G."/>
            <person name="Meng A."/>
            <person name="Brown T."/>
            <person name="Cohen L."/>
        </authorList>
    </citation>
    <scope>NUCLEOTIDE SEQUENCE</scope>
    <source>
        <strain evidence="3">B650</strain>
    </source>
</reference>
<organism evidence="3">
    <name type="scientific">Leptocylindrus danicus</name>
    <dbReference type="NCBI Taxonomy" id="163516"/>
    <lineage>
        <taxon>Eukaryota</taxon>
        <taxon>Sar</taxon>
        <taxon>Stramenopiles</taxon>
        <taxon>Ochrophyta</taxon>
        <taxon>Bacillariophyta</taxon>
        <taxon>Coscinodiscophyceae</taxon>
        <taxon>Chaetocerotophycidae</taxon>
        <taxon>Leptocylindrales</taxon>
        <taxon>Leptocylindraceae</taxon>
        <taxon>Leptocylindrus</taxon>
    </lineage>
</organism>
<keyword evidence="2" id="KW-0472">Membrane</keyword>
<feature type="compositionally biased region" description="Low complexity" evidence="1">
    <location>
        <begin position="159"/>
        <end position="171"/>
    </location>
</feature>
<keyword evidence="2" id="KW-0812">Transmembrane</keyword>
<keyword evidence="2" id="KW-1133">Transmembrane helix</keyword>
<feature type="transmembrane region" description="Helical" evidence="2">
    <location>
        <begin position="596"/>
        <end position="618"/>
    </location>
</feature>
<gene>
    <name evidence="3" type="ORF">LDAN0321_LOCUS5435</name>
</gene>